<evidence type="ECO:0000259" key="5">
    <source>
        <dbReference type="PROSITE" id="PS50977"/>
    </source>
</evidence>
<gene>
    <name evidence="6" type="ORF">ACFO3F_08530</name>
</gene>
<evidence type="ECO:0000256" key="4">
    <source>
        <dbReference type="PROSITE-ProRule" id="PRU00335"/>
    </source>
</evidence>
<dbReference type="RefSeq" id="WP_122823756.1">
    <property type="nucleotide sequence ID" value="NZ_CP033325.1"/>
</dbReference>
<dbReference type="InterPro" id="IPR001647">
    <property type="entry name" value="HTH_TetR"/>
</dbReference>
<dbReference type="SUPFAM" id="SSF46689">
    <property type="entry name" value="Homeodomain-like"/>
    <property type="match status" value="1"/>
</dbReference>
<keyword evidence="2 4" id="KW-0238">DNA-binding</keyword>
<dbReference type="InterPro" id="IPR004111">
    <property type="entry name" value="Repressor_TetR_C"/>
</dbReference>
<dbReference type="InterPro" id="IPR036271">
    <property type="entry name" value="Tet_transcr_reg_TetR-rel_C_sf"/>
</dbReference>
<evidence type="ECO:0000256" key="2">
    <source>
        <dbReference type="ARBA" id="ARBA00023125"/>
    </source>
</evidence>
<dbReference type="SUPFAM" id="SSF48498">
    <property type="entry name" value="Tetracyclin repressor-like, C-terminal domain"/>
    <property type="match status" value="1"/>
</dbReference>
<evidence type="ECO:0000313" key="6">
    <source>
        <dbReference type="EMBL" id="MFC4555292.1"/>
    </source>
</evidence>
<name>A0ABV9D9H1_9MICO</name>
<dbReference type="EMBL" id="JBHSGF010000005">
    <property type="protein sequence ID" value="MFC4555292.1"/>
    <property type="molecule type" value="Genomic_DNA"/>
</dbReference>
<dbReference type="PROSITE" id="PS50977">
    <property type="entry name" value="HTH_TETR_2"/>
    <property type="match status" value="1"/>
</dbReference>
<dbReference type="PANTHER" id="PTHR30055:SF151">
    <property type="entry name" value="TRANSCRIPTIONAL REGULATORY PROTEIN"/>
    <property type="match status" value="1"/>
</dbReference>
<dbReference type="Pfam" id="PF02909">
    <property type="entry name" value="TetR_C_1"/>
    <property type="match status" value="1"/>
</dbReference>
<organism evidence="6 7">
    <name type="scientific">Georgenia faecalis</name>
    <dbReference type="NCBI Taxonomy" id="2483799"/>
    <lineage>
        <taxon>Bacteria</taxon>
        <taxon>Bacillati</taxon>
        <taxon>Actinomycetota</taxon>
        <taxon>Actinomycetes</taxon>
        <taxon>Micrococcales</taxon>
        <taxon>Bogoriellaceae</taxon>
        <taxon>Georgenia</taxon>
    </lineage>
</organism>
<reference evidence="7" key="1">
    <citation type="journal article" date="2019" name="Int. J. Syst. Evol. Microbiol.">
        <title>The Global Catalogue of Microorganisms (GCM) 10K type strain sequencing project: providing services to taxonomists for standard genome sequencing and annotation.</title>
        <authorList>
            <consortium name="The Broad Institute Genomics Platform"/>
            <consortium name="The Broad Institute Genome Sequencing Center for Infectious Disease"/>
            <person name="Wu L."/>
            <person name="Ma J."/>
        </authorList>
    </citation>
    <scope>NUCLEOTIDE SEQUENCE [LARGE SCALE GENOMIC DNA]</scope>
    <source>
        <strain evidence="7">JCM 3369</strain>
    </source>
</reference>
<feature type="DNA-binding region" description="H-T-H motif" evidence="4">
    <location>
        <begin position="51"/>
        <end position="70"/>
    </location>
</feature>
<comment type="caution">
    <text evidence="6">The sequence shown here is derived from an EMBL/GenBank/DDBJ whole genome shotgun (WGS) entry which is preliminary data.</text>
</comment>
<dbReference type="Pfam" id="PF00440">
    <property type="entry name" value="TetR_N"/>
    <property type="match status" value="1"/>
</dbReference>
<keyword evidence="7" id="KW-1185">Reference proteome</keyword>
<keyword evidence="1" id="KW-0805">Transcription regulation</keyword>
<dbReference type="InterPro" id="IPR009057">
    <property type="entry name" value="Homeodomain-like_sf"/>
</dbReference>
<dbReference type="Gene3D" id="1.10.357.10">
    <property type="entry name" value="Tetracycline Repressor, domain 2"/>
    <property type="match status" value="1"/>
</dbReference>
<accession>A0ABV9D9H1</accession>
<dbReference type="PANTHER" id="PTHR30055">
    <property type="entry name" value="HTH-TYPE TRANSCRIPTIONAL REGULATOR RUTR"/>
    <property type="match status" value="1"/>
</dbReference>
<feature type="domain" description="HTH tetR-type" evidence="5">
    <location>
        <begin position="28"/>
        <end position="88"/>
    </location>
</feature>
<evidence type="ECO:0000256" key="3">
    <source>
        <dbReference type="ARBA" id="ARBA00023163"/>
    </source>
</evidence>
<keyword evidence="3" id="KW-0804">Transcription</keyword>
<dbReference type="Gene3D" id="1.10.10.60">
    <property type="entry name" value="Homeodomain-like"/>
    <property type="match status" value="1"/>
</dbReference>
<protein>
    <submittedName>
        <fullName evidence="6">TetR/AcrR family transcriptional regulator</fullName>
    </submittedName>
</protein>
<proteinExistence type="predicted"/>
<evidence type="ECO:0000256" key="1">
    <source>
        <dbReference type="ARBA" id="ARBA00023015"/>
    </source>
</evidence>
<dbReference type="InterPro" id="IPR050109">
    <property type="entry name" value="HTH-type_TetR-like_transc_reg"/>
</dbReference>
<sequence>MIERTGSGDPYRTVGLLWRTEARPSRAGLTVDAIVAAGLAVATESGLEKLTMRRIAAELGVGTMSLYTHVPGRAELIDLLVDHVNGTVHAGEPPLPDDDWRAALTAIAERNLRLYTTHPWLIDVDVSRPPLGPGTTAKYDAELAPLVGIGLDDVDVDRTLALVLDLARSAARTELAGRARAGSSDADWWASAGPRLAAVLDPARYPHAARIGAAAGQAYGSAVDREGALGFGLQVILDGIARRLG</sequence>
<evidence type="ECO:0000313" key="7">
    <source>
        <dbReference type="Proteomes" id="UP001595955"/>
    </source>
</evidence>
<dbReference type="Proteomes" id="UP001595955">
    <property type="component" value="Unassembled WGS sequence"/>
</dbReference>